<accession>A0A1D8B2Y2</accession>
<dbReference type="PANTHER" id="PTHR11614">
    <property type="entry name" value="PHOSPHOLIPASE-RELATED"/>
    <property type="match status" value="1"/>
</dbReference>
<dbReference type="KEGG" id="phon:BH719_06180"/>
<evidence type="ECO:0000313" key="3">
    <source>
        <dbReference type="Proteomes" id="UP000095214"/>
    </source>
</evidence>
<sequence>MSIATLLDEHSIDLPSYSEVSIESGRAPITLSVWEAERDTSPTVVFVPGTMTHPLFYSPFLDALSRHGYHVIGVHPLSHGRSPRLIRRFTLDDMIGNVRDAVGYACARFPGAVGLMGSSQGGVLTLLTAGAEHRIRAAFPHNVLFTPLRESLSVTRFPNALGVVYPAIRRIIAAVGRVLPGLQVPVGFYLDVDKVFSERQWRDAFFADPMRLESYPMSFLSSLFTTDMSALVDGSISCPVVAFVSTGDPLFTLEYSRLVYERLVAPEKRLVELPADHHLVLNEKAERVIPTVLAALDDYLK</sequence>
<feature type="domain" description="Serine aminopeptidase S33" evidence="1">
    <location>
        <begin position="42"/>
        <end position="284"/>
    </location>
</feature>
<dbReference type="Pfam" id="PF12146">
    <property type="entry name" value="Hydrolase_4"/>
    <property type="match status" value="1"/>
</dbReference>
<gene>
    <name evidence="2" type="ORF">BH719_06180</name>
</gene>
<dbReference type="EMBL" id="CP017298">
    <property type="protein sequence ID" value="AOS47485.1"/>
    <property type="molecule type" value="Genomic_DNA"/>
</dbReference>
<dbReference type="AlphaFoldDB" id="A0A1D8B2Y2"/>
<evidence type="ECO:0000313" key="2">
    <source>
        <dbReference type="EMBL" id="AOS47485.1"/>
    </source>
</evidence>
<dbReference type="InterPro" id="IPR022742">
    <property type="entry name" value="Hydrolase_4"/>
</dbReference>
<dbReference type="Gene3D" id="3.40.50.1820">
    <property type="entry name" value="alpha/beta hydrolase"/>
    <property type="match status" value="1"/>
</dbReference>
<dbReference type="OrthoDB" id="4760212at2"/>
<dbReference type="Proteomes" id="UP000095214">
    <property type="component" value="Chromosome"/>
</dbReference>
<name>A0A1D8B2Y2_9ACTO</name>
<protein>
    <submittedName>
        <fullName evidence="2">Alpha/beta hydrolase</fullName>
    </submittedName>
</protein>
<proteinExistence type="predicted"/>
<keyword evidence="3" id="KW-1185">Reference proteome</keyword>
<keyword evidence="2" id="KW-0378">Hydrolase</keyword>
<organism evidence="2 3">
    <name type="scientific">Pauljensenia hongkongensis</name>
    <dbReference type="NCBI Taxonomy" id="178339"/>
    <lineage>
        <taxon>Bacteria</taxon>
        <taxon>Bacillati</taxon>
        <taxon>Actinomycetota</taxon>
        <taxon>Actinomycetes</taxon>
        <taxon>Actinomycetales</taxon>
        <taxon>Actinomycetaceae</taxon>
        <taxon>Pauljensenia</taxon>
    </lineage>
</organism>
<dbReference type="RefSeq" id="WP_009743949.1">
    <property type="nucleotide sequence ID" value="NZ_CP017298.1"/>
</dbReference>
<dbReference type="STRING" id="178339.BH719_06180"/>
<dbReference type="InterPro" id="IPR051044">
    <property type="entry name" value="MAG_DAG_Lipase"/>
</dbReference>
<evidence type="ECO:0000259" key="1">
    <source>
        <dbReference type="Pfam" id="PF12146"/>
    </source>
</evidence>
<dbReference type="InterPro" id="IPR029058">
    <property type="entry name" value="AB_hydrolase_fold"/>
</dbReference>
<dbReference type="GO" id="GO:0016787">
    <property type="term" value="F:hydrolase activity"/>
    <property type="evidence" value="ECO:0007669"/>
    <property type="project" value="UniProtKB-KW"/>
</dbReference>
<reference evidence="2 3" key="1">
    <citation type="submission" date="2016-09" db="EMBL/GenBank/DDBJ databases">
        <title>Complete genome sequence of Actinomyces hongkongensis HKU8.</title>
        <authorList>
            <person name="Gao Y.-X."/>
            <person name="Zhou Y.-Y."/>
            <person name="Xie Y."/>
            <person name="Wang M."/>
            <person name="Wang S.-J."/>
            <person name="Shen S.-G."/>
        </authorList>
    </citation>
    <scope>NUCLEOTIDE SEQUENCE [LARGE SCALE GENOMIC DNA]</scope>
    <source>
        <strain evidence="2 3">HKU8</strain>
    </source>
</reference>
<dbReference type="SUPFAM" id="SSF53474">
    <property type="entry name" value="alpha/beta-Hydrolases"/>
    <property type="match status" value="1"/>
</dbReference>